<proteinExistence type="predicted"/>
<dbReference type="InterPro" id="IPR054200">
    <property type="entry name" value="DUF6905"/>
</dbReference>
<name>A0ABU9JWB8_9BACI</name>
<protein>
    <submittedName>
        <fullName evidence="2">Uncharacterized protein</fullName>
    </submittedName>
</protein>
<keyword evidence="1" id="KW-1133">Transmembrane helix</keyword>
<comment type="caution">
    <text evidence="2">The sequence shown here is derived from an EMBL/GenBank/DDBJ whole genome shotgun (WGS) entry which is preliminary data.</text>
</comment>
<feature type="transmembrane region" description="Helical" evidence="1">
    <location>
        <begin position="33"/>
        <end position="50"/>
    </location>
</feature>
<dbReference type="EMBL" id="JBBYAK010000001">
    <property type="protein sequence ID" value="MEL3956100.1"/>
    <property type="molecule type" value="Genomic_DNA"/>
</dbReference>
<feature type="transmembrane region" description="Helical" evidence="1">
    <location>
        <begin position="7"/>
        <end position="27"/>
    </location>
</feature>
<feature type="transmembrane region" description="Helical" evidence="1">
    <location>
        <begin position="62"/>
        <end position="81"/>
    </location>
</feature>
<reference evidence="2 3" key="1">
    <citation type="submission" date="2024-03" db="EMBL/GenBank/DDBJ databases">
        <title>Bacilli Hybrid Assemblies.</title>
        <authorList>
            <person name="Kovac J."/>
        </authorList>
    </citation>
    <scope>NUCLEOTIDE SEQUENCE [LARGE SCALE GENOMIC DNA]</scope>
    <source>
        <strain evidence="2 3">FSL M8-0022</strain>
    </source>
</reference>
<feature type="transmembrane region" description="Helical" evidence="1">
    <location>
        <begin position="93"/>
        <end position="112"/>
    </location>
</feature>
<evidence type="ECO:0000313" key="2">
    <source>
        <dbReference type="EMBL" id="MEL3956100.1"/>
    </source>
</evidence>
<gene>
    <name evidence="2" type="ORF">NST17_02525</name>
</gene>
<accession>A0ABU9JWB8</accession>
<sequence>MKKVIALRSIIGYMFAGLLVGGVWGAFGAHGIFGGYLAAIIIIGPMWFMNHYIGLIKQDENAAWVDMALGIAVACTMRDVFLNGGSTLVDALPTLGLVLLGAVIGGVTAGLIEKNIEQNTETSISSKEKTA</sequence>
<evidence type="ECO:0000313" key="3">
    <source>
        <dbReference type="Proteomes" id="UP001459714"/>
    </source>
</evidence>
<organism evidence="2 3">
    <name type="scientific">Caldifermentibacillus hisashii</name>
    <dbReference type="NCBI Taxonomy" id="996558"/>
    <lineage>
        <taxon>Bacteria</taxon>
        <taxon>Bacillati</taxon>
        <taxon>Bacillota</taxon>
        <taxon>Bacilli</taxon>
        <taxon>Bacillales</taxon>
        <taxon>Bacillaceae</taxon>
        <taxon>Caldifermentibacillus</taxon>
    </lineage>
</organism>
<keyword evidence="1" id="KW-0472">Membrane</keyword>
<evidence type="ECO:0000256" key="1">
    <source>
        <dbReference type="SAM" id="Phobius"/>
    </source>
</evidence>
<dbReference type="Pfam" id="PF21846">
    <property type="entry name" value="DUF6905"/>
    <property type="match status" value="1"/>
</dbReference>
<dbReference type="Proteomes" id="UP001459714">
    <property type="component" value="Unassembled WGS sequence"/>
</dbReference>
<keyword evidence="3" id="KW-1185">Reference proteome</keyword>
<keyword evidence="1" id="KW-0812">Transmembrane</keyword>